<evidence type="ECO:0000259" key="2">
    <source>
        <dbReference type="Pfam" id="PF00294"/>
    </source>
</evidence>
<feature type="compositionally biased region" description="Acidic residues" evidence="1">
    <location>
        <begin position="388"/>
        <end position="400"/>
    </location>
</feature>
<protein>
    <recommendedName>
        <fullName evidence="2">Carbohydrate kinase PfkB domain-containing protein</fullName>
    </recommendedName>
</protein>
<evidence type="ECO:0000256" key="1">
    <source>
        <dbReference type="SAM" id="MobiDB-lite"/>
    </source>
</evidence>
<gene>
    <name evidence="3" type="ORF">B0H15DRAFT_918755</name>
</gene>
<organism evidence="3 4">
    <name type="scientific">Mycena belliarum</name>
    <dbReference type="NCBI Taxonomy" id="1033014"/>
    <lineage>
        <taxon>Eukaryota</taxon>
        <taxon>Fungi</taxon>
        <taxon>Dikarya</taxon>
        <taxon>Basidiomycota</taxon>
        <taxon>Agaricomycotina</taxon>
        <taxon>Agaricomycetes</taxon>
        <taxon>Agaricomycetidae</taxon>
        <taxon>Agaricales</taxon>
        <taxon>Marasmiineae</taxon>
        <taxon>Mycenaceae</taxon>
        <taxon>Mycena</taxon>
    </lineage>
</organism>
<evidence type="ECO:0000313" key="3">
    <source>
        <dbReference type="EMBL" id="KAJ7104135.1"/>
    </source>
</evidence>
<dbReference type="PANTHER" id="PTHR42774:SF3">
    <property type="entry name" value="KETOHEXOKINASE"/>
    <property type="match status" value="1"/>
</dbReference>
<accession>A0AAD6UIK5</accession>
<dbReference type="Pfam" id="PF00294">
    <property type="entry name" value="PfkB"/>
    <property type="match status" value="1"/>
</dbReference>
<keyword evidence="4" id="KW-1185">Reference proteome</keyword>
<sequence>MAKLRRDNPDAVAPVPGRPLRIVASGTLFLTHTLSVPTHPAPSTVVRAHSVAKSRGGSASTLLSLLAQFPSVEAFLVAPLGGNDEGRIILRDLEREGVTTRYCKIWKGAGVPSAWVLESAEDGTRTVVNHNPLPDITHEEFVSMLGPLLAPENYMFPGSPAPSPTVAANMGPQPNPNSPAPFDWLHFEGRSVKTTLSNITGIDGLARERKWRSHCVFSVDVGRSKGRQGVEALIPHADILFVNKHYAQATSPNFATSPRAFLLSLTSIAPPHALLVAHWGAEGAAVLSLPTKEYFQSSGWVEERPKAPPAPPRGRRRTDPGDTPEQLSVRSGSEFWAGRHSEFASSSAFTASQYMSEGNTDTRRSSPEYSRWDSQGPSHGRSGSNDSEGTEVPEGDDADADGGVVDEVGAQDAFIAPGAPYTPSSAGEDSGANSGDDRGRWRLDECLRFATELSGRKARRRNCDGLGAEMTRAGWFDT</sequence>
<feature type="region of interest" description="Disordered" evidence="1">
    <location>
        <begin position="298"/>
        <end position="334"/>
    </location>
</feature>
<comment type="caution">
    <text evidence="3">The sequence shown here is derived from an EMBL/GenBank/DDBJ whole genome shotgun (WGS) entry which is preliminary data.</text>
</comment>
<dbReference type="InterPro" id="IPR029056">
    <property type="entry name" value="Ribokinase-like"/>
</dbReference>
<dbReference type="AlphaFoldDB" id="A0AAD6UIK5"/>
<dbReference type="PANTHER" id="PTHR42774">
    <property type="entry name" value="PHOSPHOTRANSFERASE SYSTEM TRANSPORT PROTEIN"/>
    <property type="match status" value="1"/>
</dbReference>
<feature type="compositionally biased region" description="Low complexity" evidence="1">
    <location>
        <begin position="401"/>
        <end position="413"/>
    </location>
</feature>
<feature type="compositionally biased region" description="Polar residues" evidence="1">
    <location>
        <begin position="372"/>
        <end position="387"/>
    </location>
</feature>
<proteinExistence type="predicted"/>
<dbReference type="Gene3D" id="3.40.1190.20">
    <property type="match status" value="1"/>
</dbReference>
<feature type="region of interest" description="Disordered" evidence="1">
    <location>
        <begin position="352"/>
        <end position="441"/>
    </location>
</feature>
<feature type="compositionally biased region" description="Polar residues" evidence="1">
    <location>
        <begin position="422"/>
        <end position="433"/>
    </location>
</feature>
<dbReference type="EMBL" id="JARJCN010000001">
    <property type="protein sequence ID" value="KAJ7104135.1"/>
    <property type="molecule type" value="Genomic_DNA"/>
</dbReference>
<dbReference type="InterPro" id="IPR011611">
    <property type="entry name" value="PfkB_dom"/>
</dbReference>
<feature type="domain" description="Carbohydrate kinase PfkB" evidence="2">
    <location>
        <begin position="36"/>
        <end position="132"/>
    </location>
</feature>
<reference evidence="3" key="1">
    <citation type="submission" date="2023-03" db="EMBL/GenBank/DDBJ databases">
        <title>Massive genome expansion in bonnet fungi (Mycena s.s.) driven by repeated elements and novel gene families across ecological guilds.</title>
        <authorList>
            <consortium name="Lawrence Berkeley National Laboratory"/>
            <person name="Harder C.B."/>
            <person name="Miyauchi S."/>
            <person name="Viragh M."/>
            <person name="Kuo A."/>
            <person name="Thoen E."/>
            <person name="Andreopoulos B."/>
            <person name="Lu D."/>
            <person name="Skrede I."/>
            <person name="Drula E."/>
            <person name="Henrissat B."/>
            <person name="Morin E."/>
            <person name="Kohler A."/>
            <person name="Barry K."/>
            <person name="LaButti K."/>
            <person name="Morin E."/>
            <person name="Salamov A."/>
            <person name="Lipzen A."/>
            <person name="Mereny Z."/>
            <person name="Hegedus B."/>
            <person name="Baldrian P."/>
            <person name="Stursova M."/>
            <person name="Weitz H."/>
            <person name="Taylor A."/>
            <person name="Grigoriev I.V."/>
            <person name="Nagy L.G."/>
            <person name="Martin F."/>
            <person name="Kauserud H."/>
        </authorList>
    </citation>
    <scope>NUCLEOTIDE SEQUENCE</scope>
    <source>
        <strain evidence="3">CBHHK173m</strain>
    </source>
</reference>
<dbReference type="SUPFAM" id="SSF53613">
    <property type="entry name" value="Ribokinase-like"/>
    <property type="match status" value="1"/>
</dbReference>
<dbReference type="Proteomes" id="UP001222325">
    <property type="component" value="Unassembled WGS sequence"/>
</dbReference>
<name>A0AAD6UIK5_9AGAR</name>
<evidence type="ECO:0000313" key="4">
    <source>
        <dbReference type="Proteomes" id="UP001222325"/>
    </source>
</evidence>
<dbReference type="InterPro" id="IPR052562">
    <property type="entry name" value="Ketohexokinase-related"/>
</dbReference>